<dbReference type="EMBL" id="BAEH01000054">
    <property type="protein sequence ID" value="GAB18406.1"/>
    <property type="molecule type" value="Genomic_DNA"/>
</dbReference>
<evidence type="ECO:0000313" key="2">
    <source>
        <dbReference type="Proteomes" id="UP000035034"/>
    </source>
</evidence>
<dbReference type="Proteomes" id="UP000035034">
    <property type="component" value="Unassembled WGS sequence"/>
</dbReference>
<proteinExistence type="predicted"/>
<gene>
    <name evidence="1" type="ORF">GOEFS_054_00190</name>
</gene>
<name>H0R005_9ACTN</name>
<protein>
    <submittedName>
        <fullName evidence="1">Uncharacterized protein</fullName>
    </submittedName>
</protein>
<sequence length="59" mass="6647">MLVDDSAAVRVVVVKRVAAPQPGEIRLQAYDSQDLVATHWTCDDFSRRKNTAGQVRYEL</sequence>
<reference evidence="1 2" key="1">
    <citation type="submission" date="2011-12" db="EMBL/GenBank/DDBJ databases">
        <title>Whole genome shotgun sequence of Gordonia effusa NBRC 100432.</title>
        <authorList>
            <person name="Yoshida I."/>
            <person name="Takarada H."/>
            <person name="Hosoyama A."/>
            <person name="Tsuchikane K."/>
            <person name="Katsumata H."/>
            <person name="Yamazaki S."/>
            <person name="Fujita N."/>
        </authorList>
    </citation>
    <scope>NUCLEOTIDE SEQUENCE [LARGE SCALE GENOMIC DNA]</scope>
    <source>
        <strain evidence="1 2">NBRC 100432</strain>
    </source>
</reference>
<dbReference type="RefSeq" id="WP_007317743.1">
    <property type="nucleotide sequence ID" value="NZ_BAEH01000054.1"/>
</dbReference>
<dbReference type="STRING" id="1077974.GOEFS_054_00190"/>
<dbReference type="AlphaFoldDB" id="H0R005"/>
<evidence type="ECO:0000313" key="1">
    <source>
        <dbReference type="EMBL" id="GAB18406.1"/>
    </source>
</evidence>
<organism evidence="1 2">
    <name type="scientific">Gordonia effusa NBRC 100432</name>
    <dbReference type="NCBI Taxonomy" id="1077974"/>
    <lineage>
        <taxon>Bacteria</taxon>
        <taxon>Bacillati</taxon>
        <taxon>Actinomycetota</taxon>
        <taxon>Actinomycetes</taxon>
        <taxon>Mycobacteriales</taxon>
        <taxon>Gordoniaceae</taxon>
        <taxon>Gordonia</taxon>
    </lineage>
</organism>
<keyword evidence="2" id="KW-1185">Reference proteome</keyword>
<comment type="caution">
    <text evidence="1">The sequence shown here is derived from an EMBL/GenBank/DDBJ whole genome shotgun (WGS) entry which is preliminary data.</text>
</comment>
<accession>H0R005</accession>